<evidence type="ECO:0000313" key="5">
    <source>
        <dbReference type="EMBL" id="KAJ7228794.1"/>
    </source>
</evidence>
<dbReference type="Pfam" id="PF01408">
    <property type="entry name" value="GFO_IDH_MocA"/>
    <property type="match status" value="1"/>
</dbReference>
<dbReference type="PANTHER" id="PTHR43708">
    <property type="entry name" value="CONSERVED EXPRESSED OXIDOREDUCTASE (EUROFUNG)"/>
    <property type="match status" value="1"/>
</dbReference>
<sequence length="377" mass="41405">MSFTPIKTCVLGVGLAGLTFHIPFILALPECFSLVAVLERNPRSEGGALQERFGVKARIYNTISQVLDDPDIELVVIGTPNATHYSYAKAALEAGKHVLVDKPVTSTAAEAIELGQLAKAKGLVLYPFQNRRFDSDFLSLKKLLSLPTSSPQSVGDVVEFETHFDRFRRGLKNTWKEEPAPSAGHTYDLGTHLVDQILALFGRPEKLTAFIANSRGVGHPEVDDSFTIFMHYAASETLPRPVTAIARAQLLSVRSPQPRYSVLGTKGSYIKYGVDVQEDQLKVMASPTGIYESSYGVEPENIWGTLECLEADDIVATKSTWPSEPGSYPNLFRNLASAIREGAPLAVKWEEATMVIEMVELAHRSSREGTTLVVPKW</sequence>
<organism evidence="5 6">
    <name type="scientific">Mycena pura</name>
    <dbReference type="NCBI Taxonomy" id="153505"/>
    <lineage>
        <taxon>Eukaryota</taxon>
        <taxon>Fungi</taxon>
        <taxon>Dikarya</taxon>
        <taxon>Basidiomycota</taxon>
        <taxon>Agaricomycotina</taxon>
        <taxon>Agaricomycetes</taxon>
        <taxon>Agaricomycetidae</taxon>
        <taxon>Agaricales</taxon>
        <taxon>Marasmiineae</taxon>
        <taxon>Mycenaceae</taxon>
        <taxon>Mycena</taxon>
    </lineage>
</organism>
<keyword evidence="2" id="KW-0560">Oxidoreductase</keyword>
<comment type="similarity">
    <text evidence="1">Belongs to the Gfo/Idh/MocA family.</text>
</comment>
<dbReference type="Pfam" id="PF02894">
    <property type="entry name" value="GFO_IDH_MocA_C"/>
    <property type="match status" value="1"/>
</dbReference>
<name>A0AAD7E4V9_9AGAR</name>
<evidence type="ECO:0000259" key="3">
    <source>
        <dbReference type="Pfam" id="PF01408"/>
    </source>
</evidence>
<dbReference type="InterPro" id="IPR004104">
    <property type="entry name" value="Gfo/Idh/MocA-like_OxRdtase_C"/>
</dbReference>
<dbReference type="InterPro" id="IPR051317">
    <property type="entry name" value="Gfo/Idh/MocA_oxidoreduct"/>
</dbReference>
<dbReference type="GO" id="GO:0000166">
    <property type="term" value="F:nucleotide binding"/>
    <property type="evidence" value="ECO:0007669"/>
    <property type="project" value="InterPro"/>
</dbReference>
<comment type="caution">
    <text evidence="5">The sequence shown here is derived from an EMBL/GenBank/DDBJ whole genome shotgun (WGS) entry which is preliminary data.</text>
</comment>
<dbReference type="Gene3D" id="3.40.50.720">
    <property type="entry name" value="NAD(P)-binding Rossmann-like Domain"/>
    <property type="match status" value="1"/>
</dbReference>
<dbReference type="InterPro" id="IPR000683">
    <property type="entry name" value="Gfo/Idh/MocA-like_OxRdtase_N"/>
</dbReference>
<dbReference type="AlphaFoldDB" id="A0AAD7E4V9"/>
<accession>A0AAD7E4V9</accession>
<dbReference type="InterPro" id="IPR036291">
    <property type="entry name" value="NAD(P)-bd_dom_sf"/>
</dbReference>
<dbReference type="GO" id="GO:0016491">
    <property type="term" value="F:oxidoreductase activity"/>
    <property type="evidence" value="ECO:0007669"/>
    <property type="project" value="UniProtKB-KW"/>
</dbReference>
<evidence type="ECO:0000256" key="1">
    <source>
        <dbReference type="ARBA" id="ARBA00010928"/>
    </source>
</evidence>
<proteinExistence type="inferred from homology"/>
<protein>
    <recommendedName>
        <fullName evidence="7">NAD(P)-binding protein</fullName>
    </recommendedName>
</protein>
<dbReference type="Proteomes" id="UP001219525">
    <property type="component" value="Unassembled WGS sequence"/>
</dbReference>
<reference evidence="5" key="1">
    <citation type="submission" date="2023-03" db="EMBL/GenBank/DDBJ databases">
        <title>Massive genome expansion in bonnet fungi (Mycena s.s.) driven by repeated elements and novel gene families across ecological guilds.</title>
        <authorList>
            <consortium name="Lawrence Berkeley National Laboratory"/>
            <person name="Harder C.B."/>
            <person name="Miyauchi S."/>
            <person name="Viragh M."/>
            <person name="Kuo A."/>
            <person name="Thoen E."/>
            <person name="Andreopoulos B."/>
            <person name="Lu D."/>
            <person name="Skrede I."/>
            <person name="Drula E."/>
            <person name="Henrissat B."/>
            <person name="Morin E."/>
            <person name="Kohler A."/>
            <person name="Barry K."/>
            <person name="LaButti K."/>
            <person name="Morin E."/>
            <person name="Salamov A."/>
            <person name="Lipzen A."/>
            <person name="Mereny Z."/>
            <person name="Hegedus B."/>
            <person name="Baldrian P."/>
            <person name="Stursova M."/>
            <person name="Weitz H."/>
            <person name="Taylor A."/>
            <person name="Grigoriev I.V."/>
            <person name="Nagy L.G."/>
            <person name="Martin F."/>
            <person name="Kauserud H."/>
        </authorList>
    </citation>
    <scope>NUCLEOTIDE SEQUENCE</scope>
    <source>
        <strain evidence="5">9144</strain>
    </source>
</reference>
<feature type="domain" description="Gfo/Idh/MocA-like oxidoreductase C-terminal" evidence="4">
    <location>
        <begin position="154"/>
        <end position="371"/>
    </location>
</feature>
<dbReference type="SUPFAM" id="SSF51735">
    <property type="entry name" value="NAD(P)-binding Rossmann-fold domains"/>
    <property type="match status" value="1"/>
</dbReference>
<evidence type="ECO:0000259" key="4">
    <source>
        <dbReference type="Pfam" id="PF02894"/>
    </source>
</evidence>
<feature type="domain" description="Gfo/Idh/MocA-like oxidoreductase N-terminal" evidence="3">
    <location>
        <begin position="7"/>
        <end position="125"/>
    </location>
</feature>
<keyword evidence="6" id="KW-1185">Reference proteome</keyword>
<gene>
    <name evidence="5" type="ORF">GGX14DRAFT_415064</name>
</gene>
<dbReference type="Gene3D" id="3.30.360.10">
    <property type="entry name" value="Dihydrodipicolinate Reductase, domain 2"/>
    <property type="match status" value="1"/>
</dbReference>
<evidence type="ECO:0000313" key="6">
    <source>
        <dbReference type="Proteomes" id="UP001219525"/>
    </source>
</evidence>
<evidence type="ECO:0000256" key="2">
    <source>
        <dbReference type="ARBA" id="ARBA00023002"/>
    </source>
</evidence>
<dbReference type="PANTHER" id="PTHR43708:SF5">
    <property type="entry name" value="CONSERVED EXPRESSED OXIDOREDUCTASE (EUROFUNG)-RELATED"/>
    <property type="match status" value="1"/>
</dbReference>
<evidence type="ECO:0008006" key="7">
    <source>
        <dbReference type="Google" id="ProtNLM"/>
    </source>
</evidence>
<dbReference type="EMBL" id="JARJCW010000002">
    <property type="protein sequence ID" value="KAJ7228794.1"/>
    <property type="molecule type" value="Genomic_DNA"/>
</dbReference>